<sequence length="127" mass="13825">MKKLGALSMAAFYLVLSTGMFVCLVHCAAWGFSKQPAMHMAHAMGMHAGKQTKPDCCKTHGSFQIKQNIKTGFQFDALNIVADLPVIIPSFLDRHVIRLSYSVLKSDKAPPGKAGKLIALQSHSLLI</sequence>
<dbReference type="Pfam" id="PF26622">
    <property type="entry name" value="DUF8199"/>
    <property type="match status" value="1"/>
</dbReference>
<dbReference type="InterPro" id="IPR058512">
    <property type="entry name" value="DUF8199"/>
</dbReference>
<reference evidence="1" key="1">
    <citation type="submission" date="2020-12" db="EMBL/GenBank/DDBJ databases">
        <title>Bacterial novel species Mucilaginibacter sp. SD-g isolated from soil.</title>
        <authorList>
            <person name="Jung H.-Y."/>
        </authorList>
    </citation>
    <scope>NUCLEOTIDE SEQUENCE</scope>
    <source>
        <strain evidence="1">SD-g</strain>
    </source>
</reference>
<protein>
    <submittedName>
        <fullName evidence="1">Uncharacterized protein</fullName>
    </submittedName>
</protein>
<comment type="caution">
    <text evidence="1">The sequence shown here is derived from an EMBL/GenBank/DDBJ whole genome shotgun (WGS) entry which is preliminary data.</text>
</comment>
<dbReference type="EMBL" id="JAEHFW010000003">
    <property type="protein sequence ID" value="MBK0380589.1"/>
    <property type="molecule type" value="Genomic_DNA"/>
</dbReference>
<gene>
    <name evidence="1" type="ORF">I5M19_14785</name>
</gene>
<dbReference type="RefSeq" id="WP_200067135.1">
    <property type="nucleotide sequence ID" value="NZ_JAEHFW010000003.1"/>
</dbReference>
<proteinExistence type="predicted"/>
<evidence type="ECO:0000313" key="1">
    <source>
        <dbReference type="EMBL" id="MBK0380589.1"/>
    </source>
</evidence>
<dbReference type="AlphaFoldDB" id="A0A934UNN1"/>
<dbReference type="Proteomes" id="UP000613193">
    <property type="component" value="Unassembled WGS sequence"/>
</dbReference>
<name>A0A934UNN1_9SPHI</name>
<accession>A0A934UNN1</accession>
<evidence type="ECO:0000313" key="2">
    <source>
        <dbReference type="Proteomes" id="UP000613193"/>
    </source>
</evidence>
<organism evidence="1 2">
    <name type="scientific">Mucilaginibacter segetis</name>
    <dbReference type="NCBI Taxonomy" id="2793071"/>
    <lineage>
        <taxon>Bacteria</taxon>
        <taxon>Pseudomonadati</taxon>
        <taxon>Bacteroidota</taxon>
        <taxon>Sphingobacteriia</taxon>
        <taxon>Sphingobacteriales</taxon>
        <taxon>Sphingobacteriaceae</taxon>
        <taxon>Mucilaginibacter</taxon>
    </lineage>
</organism>
<keyword evidence="2" id="KW-1185">Reference proteome</keyword>